<gene>
    <name evidence="2" type="ORF">DFH08DRAFT_1022019</name>
</gene>
<dbReference type="InterPro" id="IPR001810">
    <property type="entry name" value="F-box_dom"/>
</dbReference>
<dbReference type="SUPFAM" id="SSF52047">
    <property type="entry name" value="RNI-like"/>
    <property type="match status" value="1"/>
</dbReference>
<organism evidence="2 3">
    <name type="scientific">Mycena albidolilacea</name>
    <dbReference type="NCBI Taxonomy" id="1033008"/>
    <lineage>
        <taxon>Eukaryota</taxon>
        <taxon>Fungi</taxon>
        <taxon>Dikarya</taxon>
        <taxon>Basidiomycota</taxon>
        <taxon>Agaricomycotina</taxon>
        <taxon>Agaricomycetes</taxon>
        <taxon>Agaricomycetidae</taxon>
        <taxon>Agaricales</taxon>
        <taxon>Marasmiineae</taxon>
        <taxon>Mycenaceae</taxon>
        <taxon>Mycena</taxon>
    </lineage>
</organism>
<name>A0AAD7EJI3_9AGAR</name>
<protein>
    <recommendedName>
        <fullName evidence="1">F-box domain-containing protein</fullName>
    </recommendedName>
</protein>
<evidence type="ECO:0000259" key="1">
    <source>
        <dbReference type="Pfam" id="PF12937"/>
    </source>
</evidence>
<sequence>MKTHIIQVVDRARQGFNRTRSGILKSPSHLVLVPPEVWLQIFSYLSTSSDIKAVSLACVCFRQLAQPLLFSKIATHPPPPALALRGLQTNKYRRRTAQRLEFFLSPLIAPAVRECCINLPSAEDNHLPTDVLIDAIFDGLCKLPNLKVLGCQSIRLTSKRLAILHTLALTTVTLESCPRDFMDLTHRPALPLSSVTLKYHDNSSCEALPPLLLSLFLSPRHLQRLSTTSPEILSAITFRRPFLRLLHLELPVDCLASTNVESLVTALSHCPSLERITFTTTPDGHLLPRGTTISALPPHLLPNLKFYRGPRNYSALFARTGRMRTLELTLPAKSHRLLRTLCHLPPETRQTVDLLSFRIAGPVPTSLLESVHTLLPALRTLNINDPAVAPSYIHTLLACTTPRPHVRVFRIRVEGRGRDNPWIPPMEEAVDAVECFGNIRAEIDRAYPNLTTLKLLYGEGGVVVWRRDGATGQLVQAGVRQ</sequence>
<proteinExistence type="predicted"/>
<reference evidence="2" key="1">
    <citation type="submission" date="2023-03" db="EMBL/GenBank/DDBJ databases">
        <title>Massive genome expansion in bonnet fungi (Mycena s.s.) driven by repeated elements and novel gene families across ecological guilds.</title>
        <authorList>
            <consortium name="Lawrence Berkeley National Laboratory"/>
            <person name="Harder C.B."/>
            <person name="Miyauchi S."/>
            <person name="Viragh M."/>
            <person name="Kuo A."/>
            <person name="Thoen E."/>
            <person name="Andreopoulos B."/>
            <person name="Lu D."/>
            <person name="Skrede I."/>
            <person name="Drula E."/>
            <person name="Henrissat B."/>
            <person name="Morin E."/>
            <person name="Kohler A."/>
            <person name="Barry K."/>
            <person name="LaButti K."/>
            <person name="Morin E."/>
            <person name="Salamov A."/>
            <person name="Lipzen A."/>
            <person name="Mereny Z."/>
            <person name="Hegedus B."/>
            <person name="Baldrian P."/>
            <person name="Stursova M."/>
            <person name="Weitz H."/>
            <person name="Taylor A."/>
            <person name="Grigoriev I.V."/>
            <person name="Nagy L.G."/>
            <person name="Martin F."/>
            <person name="Kauserud H."/>
        </authorList>
    </citation>
    <scope>NUCLEOTIDE SEQUENCE</scope>
    <source>
        <strain evidence="2">CBHHK002</strain>
    </source>
</reference>
<evidence type="ECO:0000313" key="3">
    <source>
        <dbReference type="Proteomes" id="UP001218218"/>
    </source>
</evidence>
<evidence type="ECO:0000313" key="2">
    <source>
        <dbReference type="EMBL" id="KAJ7330943.1"/>
    </source>
</evidence>
<dbReference type="SUPFAM" id="SSF81383">
    <property type="entry name" value="F-box domain"/>
    <property type="match status" value="1"/>
</dbReference>
<dbReference type="InterPro" id="IPR036047">
    <property type="entry name" value="F-box-like_dom_sf"/>
</dbReference>
<comment type="caution">
    <text evidence="2">The sequence shown here is derived from an EMBL/GenBank/DDBJ whole genome shotgun (WGS) entry which is preliminary data.</text>
</comment>
<feature type="domain" description="F-box" evidence="1">
    <location>
        <begin position="33"/>
        <end position="73"/>
    </location>
</feature>
<keyword evidence="3" id="KW-1185">Reference proteome</keyword>
<accession>A0AAD7EJI3</accession>
<dbReference type="EMBL" id="JARIHO010000036">
    <property type="protein sequence ID" value="KAJ7330943.1"/>
    <property type="molecule type" value="Genomic_DNA"/>
</dbReference>
<dbReference type="AlphaFoldDB" id="A0AAD7EJI3"/>
<dbReference type="Proteomes" id="UP001218218">
    <property type="component" value="Unassembled WGS sequence"/>
</dbReference>
<dbReference type="Pfam" id="PF12937">
    <property type="entry name" value="F-box-like"/>
    <property type="match status" value="1"/>
</dbReference>